<keyword evidence="3" id="KW-1133">Transmembrane helix</keyword>
<dbReference type="RefSeq" id="WP_406700241.1">
    <property type="nucleotide sequence ID" value="NZ_CP155447.1"/>
</dbReference>
<evidence type="ECO:0000313" key="6">
    <source>
        <dbReference type="EMBL" id="XBH07404.1"/>
    </source>
</evidence>
<feature type="domain" description="VWFA" evidence="5">
    <location>
        <begin position="84"/>
        <end position="287"/>
    </location>
</feature>
<sequence>MRLAEPGWLVLLVLAPLPWLLVKSRPRISWPTLGSFPRGGKMATAAMNGVPVLFRVLAVVGMVVAMARPQTVGGRTRIAGQGVAIMAVLDHSPSMTTEETDGSEGGTRISRLEAAKQTFARFVEGRPDDLIGLVVFANYPDRVSPPTLDHAFLLEKARSLRPARPGDQGTNIGDAIALALEDLHAAPQRKKVLILLTDGQNSPAVPRPISPEAAAQLSRELGITLHTIAIGQPGGIVREREPITKLDLIAQVEAPDTILLERLAKIGGGRAFVAANAHELDRVFRTIDVLEKSPVQGEIRTRYREEYRPWVVAALALLAIDRLLSAGRWRRLP</sequence>
<evidence type="ECO:0000259" key="5">
    <source>
        <dbReference type="PROSITE" id="PS50234"/>
    </source>
</evidence>
<dbReference type="InterPro" id="IPR036465">
    <property type="entry name" value="vWFA_dom_sf"/>
</dbReference>
<reference evidence="6" key="1">
    <citation type="submission" date="2024-05" db="EMBL/GenBank/DDBJ databases">
        <title>Planctomycetes of the genus Singulisphaera possess chitinolytic capabilities.</title>
        <authorList>
            <person name="Ivanova A."/>
        </authorList>
    </citation>
    <scope>NUCLEOTIDE SEQUENCE</scope>
    <source>
        <strain evidence="6">Ch08T</strain>
    </source>
</reference>
<dbReference type="PANTHER" id="PTHR22550:SF5">
    <property type="entry name" value="LEUCINE ZIPPER PROTEIN 4"/>
    <property type="match status" value="1"/>
</dbReference>
<keyword evidence="2" id="KW-0812">Transmembrane</keyword>
<keyword evidence="4" id="KW-0472">Membrane</keyword>
<keyword evidence="1" id="KW-1003">Cell membrane</keyword>
<dbReference type="AlphaFoldDB" id="A0AAU7CQX2"/>
<dbReference type="PANTHER" id="PTHR22550">
    <property type="entry name" value="SPORE GERMINATION PROTEIN"/>
    <property type="match status" value="1"/>
</dbReference>
<protein>
    <submittedName>
        <fullName evidence="6">VWA domain-containing protein</fullName>
    </submittedName>
</protein>
<gene>
    <name evidence="6" type="ORF">V5E97_15575</name>
</gene>
<evidence type="ECO:0000256" key="2">
    <source>
        <dbReference type="ARBA" id="ARBA00022692"/>
    </source>
</evidence>
<organism evidence="6">
    <name type="scientific">Singulisphaera sp. Ch08</name>
    <dbReference type="NCBI Taxonomy" id="3120278"/>
    <lineage>
        <taxon>Bacteria</taxon>
        <taxon>Pseudomonadati</taxon>
        <taxon>Planctomycetota</taxon>
        <taxon>Planctomycetia</taxon>
        <taxon>Isosphaerales</taxon>
        <taxon>Isosphaeraceae</taxon>
        <taxon>Singulisphaera</taxon>
    </lineage>
</organism>
<name>A0AAU7CQX2_9BACT</name>
<evidence type="ECO:0000256" key="3">
    <source>
        <dbReference type="ARBA" id="ARBA00022989"/>
    </source>
</evidence>
<dbReference type="PROSITE" id="PS50234">
    <property type="entry name" value="VWFA"/>
    <property type="match status" value="1"/>
</dbReference>
<proteinExistence type="predicted"/>
<dbReference type="SUPFAM" id="SSF53300">
    <property type="entry name" value="vWA-like"/>
    <property type="match status" value="1"/>
</dbReference>
<dbReference type="Gene3D" id="3.40.50.410">
    <property type="entry name" value="von Willebrand factor, type A domain"/>
    <property type="match status" value="1"/>
</dbReference>
<dbReference type="EMBL" id="CP155447">
    <property type="protein sequence ID" value="XBH07404.1"/>
    <property type="molecule type" value="Genomic_DNA"/>
</dbReference>
<evidence type="ECO:0000256" key="1">
    <source>
        <dbReference type="ARBA" id="ARBA00022475"/>
    </source>
</evidence>
<dbReference type="InterPro" id="IPR050768">
    <property type="entry name" value="UPF0353/GerABKA_families"/>
</dbReference>
<accession>A0AAU7CQX2</accession>
<evidence type="ECO:0000256" key="4">
    <source>
        <dbReference type="ARBA" id="ARBA00023136"/>
    </source>
</evidence>
<dbReference type="SMART" id="SM00327">
    <property type="entry name" value="VWA"/>
    <property type="match status" value="1"/>
</dbReference>
<dbReference type="InterPro" id="IPR002035">
    <property type="entry name" value="VWF_A"/>
</dbReference>
<dbReference type="Pfam" id="PF13519">
    <property type="entry name" value="VWA_2"/>
    <property type="match status" value="1"/>
</dbReference>